<gene>
    <name evidence="1" type="ORF">APZ42_019707</name>
</gene>
<dbReference type="EMBL" id="LRGB01000938">
    <property type="protein sequence ID" value="KZS14871.1"/>
    <property type="molecule type" value="Genomic_DNA"/>
</dbReference>
<reference evidence="1 2" key="1">
    <citation type="submission" date="2016-03" db="EMBL/GenBank/DDBJ databases">
        <title>EvidentialGene: Evidence-directed Construction of Genes on Genomes.</title>
        <authorList>
            <person name="Gilbert D.G."/>
            <person name="Choi J.-H."/>
            <person name="Mockaitis K."/>
            <person name="Colbourne J."/>
            <person name="Pfrender M."/>
        </authorList>
    </citation>
    <scope>NUCLEOTIDE SEQUENCE [LARGE SCALE GENOMIC DNA]</scope>
    <source>
        <strain evidence="1 2">Xinb3</strain>
        <tissue evidence="1">Complete organism</tissue>
    </source>
</reference>
<proteinExistence type="predicted"/>
<keyword evidence="2" id="KW-1185">Reference proteome</keyword>
<sequence>MAIEISNDTHEAVETKMKLGRGLSSTAGSFMIDDGWVLRSHANDLYRFTKCLVLLLL</sequence>
<dbReference type="AlphaFoldDB" id="A0A164Y4F4"/>
<organism evidence="1 2">
    <name type="scientific">Daphnia magna</name>
    <dbReference type="NCBI Taxonomy" id="35525"/>
    <lineage>
        <taxon>Eukaryota</taxon>
        <taxon>Metazoa</taxon>
        <taxon>Ecdysozoa</taxon>
        <taxon>Arthropoda</taxon>
        <taxon>Crustacea</taxon>
        <taxon>Branchiopoda</taxon>
        <taxon>Diplostraca</taxon>
        <taxon>Cladocera</taxon>
        <taxon>Anomopoda</taxon>
        <taxon>Daphniidae</taxon>
        <taxon>Daphnia</taxon>
    </lineage>
</organism>
<accession>A0A164Y4F4</accession>
<evidence type="ECO:0000313" key="2">
    <source>
        <dbReference type="Proteomes" id="UP000076858"/>
    </source>
</evidence>
<comment type="caution">
    <text evidence="1">The sequence shown here is derived from an EMBL/GenBank/DDBJ whole genome shotgun (WGS) entry which is preliminary data.</text>
</comment>
<protein>
    <submittedName>
        <fullName evidence="1">Uncharacterized protein</fullName>
    </submittedName>
</protein>
<evidence type="ECO:0000313" key="1">
    <source>
        <dbReference type="EMBL" id="KZS14871.1"/>
    </source>
</evidence>
<dbReference type="Proteomes" id="UP000076858">
    <property type="component" value="Unassembled WGS sequence"/>
</dbReference>
<name>A0A164Y4F4_9CRUS</name>